<comment type="subcellular location">
    <subcellularLocation>
        <location evidence="7">Cell membrane</location>
        <topology evidence="7">Multi-pass membrane protein</topology>
    </subcellularLocation>
</comment>
<dbReference type="OrthoDB" id="871140at2"/>
<comment type="function">
    <text evidence="7">Catalyzes the transfer of the diacylglyceryl group from phosphatidylglycerol to the sulfhydryl group of the N-terminal cysteine of a prolipoprotein, the first step in the formation of mature lipoproteins.</text>
</comment>
<dbReference type="HAMAP" id="MF_01147">
    <property type="entry name" value="Lgt"/>
    <property type="match status" value="1"/>
</dbReference>
<dbReference type="GO" id="GO:0008961">
    <property type="term" value="F:phosphatidylglycerol-prolipoprotein diacylglyceryl transferase activity"/>
    <property type="evidence" value="ECO:0007669"/>
    <property type="project" value="UniProtKB-UniRule"/>
</dbReference>
<feature type="transmembrane region" description="Helical" evidence="7">
    <location>
        <begin position="90"/>
        <end position="107"/>
    </location>
</feature>
<keyword evidence="9" id="KW-1185">Reference proteome</keyword>
<dbReference type="PANTHER" id="PTHR30589">
    <property type="entry name" value="PROLIPOPROTEIN DIACYLGLYCERYL TRANSFERASE"/>
    <property type="match status" value="1"/>
</dbReference>
<dbReference type="UniPathway" id="UPA00664"/>
<evidence type="ECO:0000256" key="6">
    <source>
        <dbReference type="ARBA" id="ARBA00023136"/>
    </source>
</evidence>
<feature type="transmembrane region" description="Helical" evidence="7">
    <location>
        <begin position="236"/>
        <end position="254"/>
    </location>
</feature>
<keyword evidence="2 7" id="KW-1003">Cell membrane</keyword>
<dbReference type="PATRIC" id="fig|1069640.6.peg.513"/>
<evidence type="ECO:0000313" key="8">
    <source>
        <dbReference type="EMBL" id="AKC95442.1"/>
    </source>
</evidence>
<sequence>MRPYLFRIGSFELRIYSLMYILALFTAIFLAKRDDVAIKRGIDDPKLVEDFAFTALFSGLIGARIYYVLLRFEYYRNNLLDIPAVWKGGLAIHGGIIGGLIGIMIFSKIKKKSFFALTDMSVSPLILGQALGRIGNFANGEIHGVPTFTPLKVIFTGTFTKWWQMYNSLPLKEQMKFKPVVPWGVVFPENTSAGMEFPTCPLHPAMLYELILNLIAFFLLWFYFRKKGYKKGILSFIYLIMYAVIRIFVSTFRAEDLMLCGIKMPYIISIIMIIVGIIGISVINRKKSE</sequence>
<comment type="catalytic activity">
    <reaction evidence="7">
        <text>L-cysteinyl-[prolipoprotein] + a 1,2-diacyl-sn-glycero-3-phospho-(1'-sn-glycerol) = an S-1,2-diacyl-sn-glyceryl-L-cysteinyl-[prolipoprotein] + sn-glycerol 1-phosphate + H(+)</text>
        <dbReference type="Rhea" id="RHEA:56712"/>
        <dbReference type="Rhea" id="RHEA-COMP:14679"/>
        <dbReference type="Rhea" id="RHEA-COMP:14680"/>
        <dbReference type="ChEBI" id="CHEBI:15378"/>
        <dbReference type="ChEBI" id="CHEBI:29950"/>
        <dbReference type="ChEBI" id="CHEBI:57685"/>
        <dbReference type="ChEBI" id="CHEBI:64716"/>
        <dbReference type="ChEBI" id="CHEBI:140658"/>
        <dbReference type="EC" id="2.5.1.145"/>
    </reaction>
</comment>
<evidence type="ECO:0000256" key="2">
    <source>
        <dbReference type="ARBA" id="ARBA00022475"/>
    </source>
</evidence>
<dbReference type="Pfam" id="PF01790">
    <property type="entry name" value="LGT"/>
    <property type="match status" value="1"/>
</dbReference>
<keyword evidence="3 7" id="KW-0808">Transferase</keyword>
<accession>A0A0E3ZAX5</accession>
<dbReference type="EMBL" id="CP011280">
    <property type="protein sequence ID" value="AKC95442.1"/>
    <property type="molecule type" value="Genomic_DNA"/>
</dbReference>
<organism evidence="8 9">
    <name type="scientific">Sneathia vaginalis</name>
    <dbReference type="NCBI Taxonomy" id="187101"/>
    <lineage>
        <taxon>Bacteria</taxon>
        <taxon>Fusobacteriati</taxon>
        <taxon>Fusobacteriota</taxon>
        <taxon>Fusobacteriia</taxon>
        <taxon>Fusobacteriales</taxon>
        <taxon>Leptotrichiaceae</taxon>
        <taxon>Sneathia</taxon>
    </lineage>
</organism>
<proteinExistence type="inferred from homology"/>
<feature type="transmembrane region" description="Helical" evidence="7">
    <location>
        <begin position="51"/>
        <end position="70"/>
    </location>
</feature>
<dbReference type="InterPro" id="IPR001640">
    <property type="entry name" value="Lgt"/>
</dbReference>
<dbReference type="STRING" id="187101.VC03_02665"/>
<feature type="transmembrane region" description="Helical" evidence="7">
    <location>
        <begin position="13"/>
        <end position="31"/>
    </location>
</feature>
<gene>
    <name evidence="7" type="primary">lgt</name>
    <name evidence="8" type="ORF">VC03_02665</name>
</gene>
<evidence type="ECO:0000256" key="1">
    <source>
        <dbReference type="ARBA" id="ARBA00007150"/>
    </source>
</evidence>
<feature type="transmembrane region" description="Helical" evidence="7">
    <location>
        <begin position="266"/>
        <end position="283"/>
    </location>
</feature>
<feature type="binding site" evidence="7">
    <location>
        <position position="133"/>
    </location>
    <ligand>
        <name>a 1,2-diacyl-sn-glycero-3-phospho-(1'-sn-glycerol)</name>
        <dbReference type="ChEBI" id="CHEBI:64716"/>
    </ligand>
</feature>
<dbReference type="KEGG" id="sns:VC03_02665"/>
<dbReference type="PROSITE" id="PS01311">
    <property type="entry name" value="LGT"/>
    <property type="match status" value="1"/>
</dbReference>
<keyword evidence="6 7" id="KW-0472">Membrane</keyword>
<evidence type="ECO:0000256" key="5">
    <source>
        <dbReference type="ARBA" id="ARBA00022989"/>
    </source>
</evidence>
<dbReference type="RefSeq" id="WP_046328548.1">
    <property type="nucleotide sequence ID" value="NZ_CP011280.1"/>
</dbReference>
<dbReference type="GO" id="GO:0005886">
    <property type="term" value="C:plasma membrane"/>
    <property type="evidence" value="ECO:0007669"/>
    <property type="project" value="UniProtKB-SubCell"/>
</dbReference>
<protein>
    <recommendedName>
        <fullName evidence="7">Phosphatidylglycerol--prolipoprotein diacylglyceryl transferase</fullName>
        <ecNumber evidence="7">2.5.1.145</ecNumber>
    </recommendedName>
</protein>
<name>A0A0E3ZAX5_9FUSO</name>
<feature type="transmembrane region" description="Helical" evidence="7">
    <location>
        <begin position="205"/>
        <end position="224"/>
    </location>
</feature>
<evidence type="ECO:0000256" key="3">
    <source>
        <dbReference type="ARBA" id="ARBA00022679"/>
    </source>
</evidence>
<dbReference type="AlphaFoldDB" id="A0A0E3ZAX5"/>
<keyword evidence="4 7" id="KW-0812">Transmembrane</keyword>
<dbReference type="EC" id="2.5.1.145" evidence="7"/>
<dbReference type="PANTHER" id="PTHR30589:SF0">
    <property type="entry name" value="PHOSPHATIDYLGLYCEROL--PROLIPOPROTEIN DIACYLGLYCERYL TRANSFERASE"/>
    <property type="match status" value="1"/>
</dbReference>
<evidence type="ECO:0000256" key="7">
    <source>
        <dbReference type="HAMAP-Rule" id="MF_01147"/>
    </source>
</evidence>
<reference evidence="8 9" key="1">
    <citation type="journal article" date="2012" name="BMC Genomics">
        <title>Genomic sequence analysis and characterization of Sneathia amnii sp. nov.</title>
        <authorList>
            <consortium name="Vaginal Microbiome Consortium (additional members)"/>
            <person name="Harwich M.D.Jr."/>
            <person name="Serrano M.G."/>
            <person name="Fettweis J.M."/>
            <person name="Alves J.M."/>
            <person name="Reimers M.A."/>
            <person name="Buck G.A."/>
            <person name="Jefferson K.K."/>
        </authorList>
    </citation>
    <scope>NUCLEOTIDE SEQUENCE [LARGE SCALE GENOMIC DNA]</scope>
    <source>
        <strain evidence="8 9">SN35</strain>
    </source>
</reference>
<dbReference type="HOGENOM" id="CLU_013386_1_2_0"/>
<keyword evidence="5 7" id="KW-1133">Transmembrane helix</keyword>
<dbReference type="NCBIfam" id="TIGR00544">
    <property type="entry name" value="lgt"/>
    <property type="match status" value="1"/>
</dbReference>
<evidence type="ECO:0000313" key="9">
    <source>
        <dbReference type="Proteomes" id="UP000033103"/>
    </source>
</evidence>
<dbReference type="Proteomes" id="UP000033103">
    <property type="component" value="Chromosome"/>
</dbReference>
<dbReference type="GO" id="GO:0042158">
    <property type="term" value="P:lipoprotein biosynthetic process"/>
    <property type="evidence" value="ECO:0007669"/>
    <property type="project" value="UniProtKB-UniRule"/>
</dbReference>
<comment type="pathway">
    <text evidence="7">Protein modification; lipoprotein biosynthesis (diacylglyceryl transfer).</text>
</comment>
<evidence type="ECO:0000256" key="4">
    <source>
        <dbReference type="ARBA" id="ARBA00022692"/>
    </source>
</evidence>
<comment type="similarity">
    <text evidence="1 7">Belongs to the Lgt family.</text>
</comment>